<dbReference type="EMBL" id="LAZR01047231">
    <property type="protein sequence ID" value="KKK94701.1"/>
    <property type="molecule type" value="Genomic_DNA"/>
</dbReference>
<dbReference type="GO" id="GO:0055085">
    <property type="term" value="P:transmembrane transport"/>
    <property type="evidence" value="ECO:0007669"/>
    <property type="project" value="InterPro"/>
</dbReference>
<feature type="transmembrane region" description="Helical" evidence="8">
    <location>
        <begin position="110"/>
        <end position="133"/>
    </location>
</feature>
<feature type="domain" description="ABC transmembrane type-1" evidence="9">
    <location>
        <begin position="1"/>
        <end position="187"/>
    </location>
</feature>
<evidence type="ECO:0000256" key="1">
    <source>
        <dbReference type="ARBA" id="ARBA00004651"/>
    </source>
</evidence>
<dbReference type="InterPro" id="IPR035906">
    <property type="entry name" value="MetI-like_sf"/>
</dbReference>
<evidence type="ECO:0000256" key="2">
    <source>
        <dbReference type="ARBA" id="ARBA00007069"/>
    </source>
</evidence>
<feature type="transmembrane region" description="Helical" evidence="8">
    <location>
        <begin position="12"/>
        <end position="30"/>
    </location>
</feature>
<keyword evidence="6 8" id="KW-1133">Transmembrane helix</keyword>
<evidence type="ECO:0000313" key="10">
    <source>
        <dbReference type="EMBL" id="KKK94701.1"/>
    </source>
</evidence>
<dbReference type="SUPFAM" id="SSF161098">
    <property type="entry name" value="MetI-like"/>
    <property type="match status" value="1"/>
</dbReference>
<feature type="transmembrane region" description="Helical" evidence="8">
    <location>
        <begin position="67"/>
        <end position="89"/>
    </location>
</feature>
<protein>
    <recommendedName>
        <fullName evidence="9">ABC transmembrane type-1 domain-containing protein</fullName>
    </recommendedName>
</protein>
<name>A0A0F9CDA5_9ZZZZ</name>
<reference evidence="10" key="1">
    <citation type="journal article" date="2015" name="Nature">
        <title>Complex archaea that bridge the gap between prokaryotes and eukaryotes.</title>
        <authorList>
            <person name="Spang A."/>
            <person name="Saw J.H."/>
            <person name="Jorgensen S.L."/>
            <person name="Zaremba-Niedzwiedzka K."/>
            <person name="Martijn J."/>
            <person name="Lind A.E."/>
            <person name="van Eijk R."/>
            <person name="Schleper C."/>
            <person name="Guy L."/>
            <person name="Ettema T.J."/>
        </authorList>
    </citation>
    <scope>NUCLEOTIDE SEQUENCE</scope>
</reference>
<keyword evidence="5 8" id="KW-0812">Transmembrane</keyword>
<feature type="non-terminal residue" evidence="10">
    <location>
        <position position="1"/>
    </location>
</feature>
<dbReference type="PROSITE" id="PS50928">
    <property type="entry name" value="ABC_TM1"/>
    <property type="match status" value="1"/>
</dbReference>
<evidence type="ECO:0000256" key="7">
    <source>
        <dbReference type="ARBA" id="ARBA00023136"/>
    </source>
</evidence>
<dbReference type="AlphaFoldDB" id="A0A0F9CDA5"/>
<dbReference type="PANTHER" id="PTHR42929:SF1">
    <property type="entry name" value="INNER MEMBRANE ABC TRANSPORTER PERMEASE PROTEIN YDCU-RELATED"/>
    <property type="match status" value="1"/>
</dbReference>
<accession>A0A0F9CDA5</accession>
<feature type="transmembrane region" description="Helical" evidence="8">
    <location>
        <begin position="166"/>
        <end position="186"/>
    </location>
</feature>
<evidence type="ECO:0000256" key="5">
    <source>
        <dbReference type="ARBA" id="ARBA00022692"/>
    </source>
</evidence>
<keyword evidence="3" id="KW-0813">Transport</keyword>
<dbReference type="GO" id="GO:0005886">
    <property type="term" value="C:plasma membrane"/>
    <property type="evidence" value="ECO:0007669"/>
    <property type="project" value="UniProtKB-SubCell"/>
</dbReference>
<organism evidence="10">
    <name type="scientific">marine sediment metagenome</name>
    <dbReference type="NCBI Taxonomy" id="412755"/>
    <lineage>
        <taxon>unclassified sequences</taxon>
        <taxon>metagenomes</taxon>
        <taxon>ecological metagenomes</taxon>
    </lineage>
</organism>
<keyword evidence="7 8" id="KW-0472">Membrane</keyword>
<dbReference type="Gene3D" id="1.10.3720.10">
    <property type="entry name" value="MetI-like"/>
    <property type="match status" value="1"/>
</dbReference>
<evidence type="ECO:0000256" key="6">
    <source>
        <dbReference type="ARBA" id="ARBA00022989"/>
    </source>
</evidence>
<proteinExistence type="inferred from homology"/>
<evidence type="ECO:0000256" key="3">
    <source>
        <dbReference type="ARBA" id="ARBA00022448"/>
    </source>
</evidence>
<keyword evidence="4" id="KW-1003">Cell membrane</keyword>
<dbReference type="Pfam" id="PF00528">
    <property type="entry name" value="BPD_transp_1"/>
    <property type="match status" value="1"/>
</dbReference>
<evidence type="ECO:0000256" key="4">
    <source>
        <dbReference type="ARBA" id="ARBA00022475"/>
    </source>
</evidence>
<sequence>LALYIFRQKGRAKSLLYMFVIIPSLTSYIVRIYAMRLVLGSNGLINNFLIFIGMIEEPLQVLLFNRFAIFLTLCVTLSPFMVMPIYTSLEKLPLSLLEASRDLGASDLQTFWRVAFPISVPGIVAGSMFIFILSLGDFLTPILVGGTKGMTISKVIQMNFGIAYNWPLGAALSTILLVIALSTILVSNRFGALREI</sequence>
<dbReference type="CDD" id="cd06261">
    <property type="entry name" value="TM_PBP2"/>
    <property type="match status" value="1"/>
</dbReference>
<evidence type="ECO:0000256" key="8">
    <source>
        <dbReference type="SAM" id="Phobius"/>
    </source>
</evidence>
<gene>
    <name evidence="10" type="ORF">LCGC14_2680220</name>
</gene>
<comment type="subcellular location">
    <subcellularLocation>
        <location evidence="1">Cell membrane</location>
        <topology evidence="1">Multi-pass membrane protein</topology>
    </subcellularLocation>
</comment>
<evidence type="ECO:0000259" key="9">
    <source>
        <dbReference type="PROSITE" id="PS50928"/>
    </source>
</evidence>
<dbReference type="InterPro" id="IPR000515">
    <property type="entry name" value="MetI-like"/>
</dbReference>
<dbReference type="PANTHER" id="PTHR42929">
    <property type="entry name" value="INNER MEMBRANE ABC TRANSPORTER PERMEASE PROTEIN YDCU-RELATED-RELATED"/>
    <property type="match status" value="1"/>
</dbReference>
<comment type="caution">
    <text evidence="10">The sequence shown here is derived from an EMBL/GenBank/DDBJ whole genome shotgun (WGS) entry which is preliminary data.</text>
</comment>
<comment type="similarity">
    <text evidence="2">Belongs to the binding-protein-dependent transport system permease family. CysTW subfamily.</text>
</comment>